<keyword evidence="1" id="KW-1133">Transmembrane helix</keyword>
<gene>
    <name evidence="2" type="ORF">PMAYCL1PPCAC_05587</name>
</gene>
<evidence type="ECO:0000256" key="1">
    <source>
        <dbReference type="SAM" id="Phobius"/>
    </source>
</evidence>
<proteinExistence type="predicted"/>
<feature type="non-terminal residue" evidence="2">
    <location>
        <position position="122"/>
    </location>
</feature>
<evidence type="ECO:0000313" key="3">
    <source>
        <dbReference type="Proteomes" id="UP001328107"/>
    </source>
</evidence>
<sequence>MYTGCATIHRRNSMRLMYGTVVGSESRVSKPDIGIGEAFLIHIRGEIVCLGPSVLVLPRGRINHRDIRNAPVVIAFLTLLLLLYPSLLSPLHLLLRVGHSVDQVDRQTNGHPDAESDPCVHC</sequence>
<evidence type="ECO:0000313" key="2">
    <source>
        <dbReference type="EMBL" id="GMR35392.1"/>
    </source>
</evidence>
<dbReference type="EMBL" id="BTRK01000002">
    <property type="protein sequence ID" value="GMR35392.1"/>
    <property type="molecule type" value="Genomic_DNA"/>
</dbReference>
<keyword evidence="1" id="KW-0472">Membrane</keyword>
<name>A0AAN4Z6E2_9BILA</name>
<keyword evidence="3" id="KW-1185">Reference proteome</keyword>
<reference evidence="3" key="1">
    <citation type="submission" date="2022-10" db="EMBL/GenBank/DDBJ databases">
        <title>Genome assembly of Pristionchus species.</title>
        <authorList>
            <person name="Yoshida K."/>
            <person name="Sommer R.J."/>
        </authorList>
    </citation>
    <scope>NUCLEOTIDE SEQUENCE [LARGE SCALE GENOMIC DNA]</scope>
    <source>
        <strain evidence="3">RS5460</strain>
    </source>
</reference>
<organism evidence="2 3">
    <name type="scientific">Pristionchus mayeri</name>
    <dbReference type="NCBI Taxonomy" id="1317129"/>
    <lineage>
        <taxon>Eukaryota</taxon>
        <taxon>Metazoa</taxon>
        <taxon>Ecdysozoa</taxon>
        <taxon>Nematoda</taxon>
        <taxon>Chromadorea</taxon>
        <taxon>Rhabditida</taxon>
        <taxon>Rhabditina</taxon>
        <taxon>Diplogasteromorpha</taxon>
        <taxon>Diplogasteroidea</taxon>
        <taxon>Neodiplogasteridae</taxon>
        <taxon>Pristionchus</taxon>
    </lineage>
</organism>
<comment type="caution">
    <text evidence="2">The sequence shown here is derived from an EMBL/GenBank/DDBJ whole genome shotgun (WGS) entry which is preliminary data.</text>
</comment>
<dbReference type="Proteomes" id="UP001328107">
    <property type="component" value="Unassembled WGS sequence"/>
</dbReference>
<accession>A0AAN4Z6E2</accession>
<keyword evidence="1" id="KW-0812">Transmembrane</keyword>
<protein>
    <submittedName>
        <fullName evidence="2">Uncharacterized protein</fullName>
    </submittedName>
</protein>
<dbReference type="AlphaFoldDB" id="A0AAN4Z6E2"/>
<feature type="transmembrane region" description="Helical" evidence="1">
    <location>
        <begin position="69"/>
        <end position="87"/>
    </location>
</feature>